<keyword evidence="9 12" id="KW-0234">DNA repair</keyword>
<feature type="binding site" evidence="12">
    <location>
        <position position="235"/>
    </location>
    <ligand>
        <name>[4Fe-4S] cluster</name>
        <dbReference type="ChEBI" id="CHEBI:49883"/>
    </ligand>
</feature>
<evidence type="ECO:0000256" key="12">
    <source>
        <dbReference type="HAMAP-Rule" id="MF_00942"/>
    </source>
</evidence>
<dbReference type="InterPro" id="IPR004036">
    <property type="entry name" value="Endonuclease-III-like_CS2"/>
</dbReference>
<keyword evidence="15" id="KW-0255">Endonuclease</keyword>
<feature type="binding site" evidence="12">
    <location>
        <position position="232"/>
    </location>
    <ligand>
        <name>[4Fe-4S] cluster</name>
        <dbReference type="ChEBI" id="CHEBI:49883"/>
    </ligand>
</feature>
<dbReference type="PROSITE" id="PS00764">
    <property type="entry name" value="ENDONUCLEASE_III_1"/>
    <property type="match status" value="1"/>
</dbReference>
<dbReference type="EC" id="4.2.99.18" evidence="12"/>
<comment type="catalytic activity">
    <reaction evidence="12">
        <text>2'-deoxyribonucleotide-(2'-deoxyribose 5'-phosphate)-2'-deoxyribonucleotide-DNA = a 3'-end 2'-deoxyribonucleotide-(2,3-dehydro-2,3-deoxyribose 5'-phosphate)-DNA + a 5'-end 5'-phospho-2'-deoxyribonucleoside-DNA + H(+)</text>
        <dbReference type="Rhea" id="RHEA:66592"/>
        <dbReference type="Rhea" id="RHEA-COMP:13180"/>
        <dbReference type="Rhea" id="RHEA-COMP:16897"/>
        <dbReference type="Rhea" id="RHEA-COMP:17067"/>
        <dbReference type="ChEBI" id="CHEBI:15378"/>
        <dbReference type="ChEBI" id="CHEBI:136412"/>
        <dbReference type="ChEBI" id="CHEBI:157695"/>
        <dbReference type="ChEBI" id="CHEBI:167181"/>
        <dbReference type="EC" id="4.2.99.18"/>
    </reaction>
</comment>
<evidence type="ECO:0000256" key="5">
    <source>
        <dbReference type="ARBA" id="ARBA00022801"/>
    </source>
</evidence>
<evidence type="ECO:0000256" key="6">
    <source>
        <dbReference type="ARBA" id="ARBA00023004"/>
    </source>
</evidence>
<dbReference type="GO" id="GO:0051539">
    <property type="term" value="F:4 iron, 4 sulfur cluster binding"/>
    <property type="evidence" value="ECO:0007669"/>
    <property type="project" value="UniProtKB-UniRule"/>
</dbReference>
<keyword evidence="7 12" id="KW-0411">Iron-sulfur</keyword>
<evidence type="ECO:0000256" key="3">
    <source>
        <dbReference type="ARBA" id="ARBA00022723"/>
    </source>
</evidence>
<accession>A0A7V8NT20</accession>
<keyword evidence="2 12" id="KW-0004">4Fe-4S</keyword>
<dbReference type="InterPro" id="IPR003265">
    <property type="entry name" value="HhH-GPD_domain"/>
</dbReference>
<dbReference type="NCBIfam" id="TIGR01083">
    <property type="entry name" value="nth"/>
    <property type="match status" value="1"/>
</dbReference>
<organism evidence="15 16">
    <name type="scientific">Candidatus Acidiferrum panamense</name>
    <dbReference type="NCBI Taxonomy" id="2741543"/>
    <lineage>
        <taxon>Bacteria</taxon>
        <taxon>Pseudomonadati</taxon>
        <taxon>Acidobacteriota</taxon>
        <taxon>Terriglobia</taxon>
        <taxon>Candidatus Acidiferrales</taxon>
        <taxon>Candidatus Acidiferrum</taxon>
    </lineage>
</organism>
<dbReference type="InterPro" id="IPR023170">
    <property type="entry name" value="HhH_base_excis_C"/>
</dbReference>
<evidence type="ECO:0000256" key="9">
    <source>
        <dbReference type="ARBA" id="ARBA00023204"/>
    </source>
</evidence>
<dbReference type="InterPro" id="IPR004035">
    <property type="entry name" value="Endouclease-III_FeS-bd_BS"/>
</dbReference>
<evidence type="ECO:0000256" key="10">
    <source>
        <dbReference type="ARBA" id="ARBA00023239"/>
    </source>
</evidence>
<feature type="region of interest" description="Disordered" evidence="13">
    <location>
        <begin position="1"/>
        <end position="40"/>
    </location>
</feature>
<feature type="binding site" evidence="12">
    <location>
        <position position="225"/>
    </location>
    <ligand>
        <name>[4Fe-4S] cluster</name>
        <dbReference type="ChEBI" id="CHEBI:49883"/>
    </ligand>
</feature>
<dbReference type="GO" id="GO:0019104">
    <property type="term" value="F:DNA N-glycosylase activity"/>
    <property type="evidence" value="ECO:0007669"/>
    <property type="project" value="UniProtKB-UniRule"/>
</dbReference>
<evidence type="ECO:0000256" key="8">
    <source>
        <dbReference type="ARBA" id="ARBA00023125"/>
    </source>
</evidence>
<dbReference type="EMBL" id="JACDQQ010001697">
    <property type="protein sequence ID" value="MBA0086832.1"/>
    <property type="molecule type" value="Genomic_DNA"/>
</dbReference>
<dbReference type="InterPro" id="IPR005759">
    <property type="entry name" value="Nth"/>
</dbReference>
<dbReference type="Pfam" id="PF00730">
    <property type="entry name" value="HhH-GPD"/>
    <property type="match status" value="1"/>
</dbReference>
<dbReference type="SMART" id="SM00478">
    <property type="entry name" value="ENDO3c"/>
    <property type="match status" value="1"/>
</dbReference>
<dbReference type="InterPro" id="IPR011257">
    <property type="entry name" value="DNA_glycosylase"/>
</dbReference>
<dbReference type="SUPFAM" id="SSF48150">
    <property type="entry name" value="DNA-glycosylase"/>
    <property type="match status" value="1"/>
</dbReference>
<dbReference type="Proteomes" id="UP000567293">
    <property type="component" value="Unassembled WGS sequence"/>
</dbReference>
<evidence type="ECO:0000256" key="2">
    <source>
        <dbReference type="ARBA" id="ARBA00022485"/>
    </source>
</evidence>
<evidence type="ECO:0000256" key="11">
    <source>
        <dbReference type="ARBA" id="ARBA00023295"/>
    </source>
</evidence>
<evidence type="ECO:0000313" key="16">
    <source>
        <dbReference type="Proteomes" id="UP000567293"/>
    </source>
</evidence>
<evidence type="ECO:0000256" key="4">
    <source>
        <dbReference type="ARBA" id="ARBA00022763"/>
    </source>
</evidence>
<keyword evidence="16" id="KW-1185">Reference proteome</keyword>
<dbReference type="Gene3D" id="1.10.1670.10">
    <property type="entry name" value="Helix-hairpin-Helix base-excision DNA repair enzymes (C-terminal)"/>
    <property type="match status" value="1"/>
</dbReference>
<evidence type="ECO:0000256" key="7">
    <source>
        <dbReference type="ARBA" id="ARBA00023014"/>
    </source>
</evidence>
<comment type="function">
    <text evidence="12">DNA repair enzyme that has both DNA N-glycosylase activity and AP-lyase activity. The DNA N-glycosylase activity releases various damaged pyrimidines from DNA by cleaving the N-glycosidic bond, leaving an AP (apurinic/apyrimidinic) site. The AP-lyase activity cleaves the phosphodiester bond 3' to the AP site by a beta-elimination, leaving a 3'-terminal unsaturated sugar and a product with a terminal 5'-phosphate.</text>
</comment>
<dbReference type="Gene3D" id="1.10.340.30">
    <property type="entry name" value="Hypothetical protein, domain 2"/>
    <property type="match status" value="1"/>
</dbReference>
<keyword evidence="15" id="KW-0540">Nuclease</keyword>
<feature type="binding site" evidence="12">
    <location>
        <position position="241"/>
    </location>
    <ligand>
        <name>[4Fe-4S] cluster</name>
        <dbReference type="ChEBI" id="CHEBI:49883"/>
    </ligand>
</feature>
<keyword evidence="5 12" id="KW-0378">Hydrolase</keyword>
<dbReference type="FunFam" id="1.10.1670.10:FF:000001">
    <property type="entry name" value="Endonuclease III"/>
    <property type="match status" value="1"/>
</dbReference>
<dbReference type="PANTHER" id="PTHR10359:SF18">
    <property type="entry name" value="ENDONUCLEASE III"/>
    <property type="match status" value="1"/>
</dbReference>
<feature type="compositionally biased region" description="Basic residues" evidence="13">
    <location>
        <begin position="1"/>
        <end position="12"/>
    </location>
</feature>
<gene>
    <name evidence="12 15" type="primary">nth</name>
    <name evidence="15" type="ORF">HRJ53_17765</name>
</gene>
<dbReference type="CDD" id="cd00056">
    <property type="entry name" value="ENDO3c"/>
    <property type="match status" value="1"/>
</dbReference>
<comment type="cofactor">
    <cofactor evidence="12">
        <name>[4Fe-4S] cluster</name>
        <dbReference type="ChEBI" id="CHEBI:49883"/>
    </cofactor>
    <text evidence="12">Binds 1 [4Fe-4S] cluster.</text>
</comment>
<comment type="caution">
    <text evidence="15">The sequence shown here is derived from an EMBL/GenBank/DDBJ whole genome shotgun (WGS) entry which is preliminary data.</text>
</comment>
<keyword evidence="11 12" id="KW-0326">Glycosidase</keyword>
<feature type="domain" description="HhH-GPD" evidence="14">
    <location>
        <begin position="75"/>
        <end position="223"/>
    </location>
</feature>
<proteinExistence type="inferred from homology"/>
<dbReference type="AlphaFoldDB" id="A0A7V8NT20"/>
<dbReference type="PROSITE" id="PS01155">
    <property type="entry name" value="ENDONUCLEASE_III_2"/>
    <property type="match status" value="1"/>
</dbReference>
<dbReference type="GO" id="GO:0140078">
    <property type="term" value="F:class I DNA-(apurinic or apyrimidinic site) endonuclease activity"/>
    <property type="evidence" value="ECO:0007669"/>
    <property type="project" value="UniProtKB-EC"/>
</dbReference>
<keyword evidence="3 12" id="KW-0479">Metal-binding</keyword>
<dbReference type="HAMAP" id="MF_00942">
    <property type="entry name" value="Nth"/>
    <property type="match status" value="1"/>
</dbReference>
<reference evidence="15" key="1">
    <citation type="submission" date="2020-06" db="EMBL/GenBank/DDBJ databases">
        <title>Legume-microbial interactions unlock mineral nutrients during tropical forest succession.</title>
        <authorList>
            <person name="Epihov D.Z."/>
        </authorList>
    </citation>
    <scope>NUCLEOTIDE SEQUENCE [LARGE SCALE GENOMIC DNA]</scope>
    <source>
        <strain evidence="15">Pan2503</strain>
    </source>
</reference>
<dbReference type="FunFam" id="1.10.340.30:FF:000001">
    <property type="entry name" value="Endonuclease III"/>
    <property type="match status" value="1"/>
</dbReference>
<keyword evidence="6 12" id="KW-0408">Iron</keyword>
<keyword evidence="4 12" id="KW-0227">DNA damage</keyword>
<evidence type="ECO:0000313" key="15">
    <source>
        <dbReference type="EMBL" id="MBA0086832.1"/>
    </source>
</evidence>
<evidence type="ECO:0000256" key="1">
    <source>
        <dbReference type="ARBA" id="ARBA00008343"/>
    </source>
</evidence>
<name>A0A7V8NT20_9BACT</name>
<evidence type="ECO:0000259" key="14">
    <source>
        <dbReference type="SMART" id="SM00478"/>
    </source>
</evidence>
<sequence>MATKSRKRKLANKKSPLVKGKPARKAAKARKQGRPAGTQPRRVAAILAKLDEAYPNATCELNHRNAFQLLIATILSAQCTDVRVNQVTETLFGKYPDAKAFAFATPSALEQEIRPTGFFRNKTKSIMGASKGILQNFGGEVPRTMEAILTLPGVARKTANVVLGTAYGIPSGIVVDTHVQRIAKRLDLTRNEDPTKIEQDLMQVIPKDKWILFSHQIIWHGRRICQARKPKCMECNLESLCYAKDKTL</sequence>
<protein>
    <recommendedName>
        <fullName evidence="12">Endonuclease III</fullName>
        <ecNumber evidence="12">4.2.99.18</ecNumber>
    </recommendedName>
    <alternativeName>
        <fullName evidence="12">DNA-(apurinic or apyrimidinic site) lyase</fullName>
    </alternativeName>
</protein>
<dbReference type="PANTHER" id="PTHR10359">
    <property type="entry name" value="A/G-SPECIFIC ADENINE GLYCOSYLASE/ENDONUCLEASE III"/>
    <property type="match status" value="1"/>
</dbReference>
<dbReference type="GO" id="GO:0046872">
    <property type="term" value="F:metal ion binding"/>
    <property type="evidence" value="ECO:0007669"/>
    <property type="project" value="UniProtKB-KW"/>
</dbReference>
<keyword evidence="10 12" id="KW-0456">Lyase</keyword>
<keyword evidence="8 12" id="KW-0238">DNA-binding</keyword>
<evidence type="ECO:0000256" key="13">
    <source>
        <dbReference type="SAM" id="MobiDB-lite"/>
    </source>
</evidence>
<comment type="similarity">
    <text evidence="1 12">Belongs to the Nth/MutY family.</text>
</comment>
<dbReference type="GO" id="GO:0003677">
    <property type="term" value="F:DNA binding"/>
    <property type="evidence" value="ECO:0007669"/>
    <property type="project" value="UniProtKB-UniRule"/>
</dbReference>
<dbReference type="GO" id="GO:0006285">
    <property type="term" value="P:base-excision repair, AP site formation"/>
    <property type="evidence" value="ECO:0007669"/>
    <property type="project" value="TreeGrafter"/>
</dbReference>
<feature type="compositionally biased region" description="Basic residues" evidence="13">
    <location>
        <begin position="21"/>
        <end position="33"/>
    </location>
</feature>